<reference evidence="3" key="1">
    <citation type="submission" date="2023-07" db="EMBL/GenBank/DDBJ databases">
        <title>Defluviimonas sediminis sp. nov., isolated from mangrove sediment.</title>
        <authorList>
            <person name="Liu L."/>
            <person name="Li J."/>
            <person name="Huang Y."/>
            <person name="Pan J."/>
            <person name="Li M."/>
        </authorList>
    </citation>
    <scope>NUCLEOTIDE SEQUENCE [LARGE SCALE GENOMIC DNA]</scope>
    <source>
        <strain evidence="3">FT324</strain>
    </source>
</reference>
<evidence type="ECO:0000256" key="1">
    <source>
        <dbReference type="SAM" id="Phobius"/>
    </source>
</evidence>
<evidence type="ECO:0000313" key="2">
    <source>
        <dbReference type="EMBL" id="MCT8327938.1"/>
    </source>
</evidence>
<feature type="transmembrane region" description="Helical" evidence="1">
    <location>
        <begin position="129"/>
        <end position="149"/>
    </location>
</feature>
<accession>A0ABT2NG97</accession>
<dbReference type="RefSeq" id="WP_261493391.1">
    <property type="nucleotide sequence ID" value="NZ_JAOCQF010000001.1"/>
</dbReference>
<feature type="transmembrane region" description="Helical" evidence="1">
    <location>
        <begin position="161"/>
        <end position="185"/>
    </location>
</feature>
<proteinExistence type="predicted"/>
<keyword evidence="3" id="KW-1185">Reference proteome</keyword>
<dbReference type="Proteomes" id="UP001205601">
    <property type="component" value="Unassembled WGS sequence"/>
</dbReference>
<comment type="caution">
    <text evidence="2">The sequence shown here is derived from an EMBL/GenBank/DDBJ whole genome shotgun (WGS) entry which is preliminary data.</text>
</comment>
<gene>
    <name evidence="2" type="ORF">N5I32_00250</name>
</gene>
<keyword evidence="1" id="KW-0472">Membrane</keyword>
<feature type="transmembrane region" description="Helical" evidence="1">
    <location>
        <begin position="78"/>
        <end position="97"/>
    </location>
</feature>
<name>A0ABT2NG97_9RHOB</name>
<organism evidence="2 3">
    <name type="scientific">Albidovulum sediminis</name>
    <dbReference type="NCBI Taxonomy" id="3066345"/>
    <lineage>
        <taxon>Bacteria</taxon>
        <taxon>Pseudomonadati</taxon>
        <taxon>Pseudomonadota</taxon>
        <taxon>Alphaproteobacteria</taxon>
        <taxon>Rhodobacterales</taxon>
        <taxon>Paracoccaceae</taxon>
        <taxon>Albidovulum</taxon>
    </lineage>
</organism>
<protein>
    <submittedName>
        <fullName evidence="2">Uncharacterized protein</fullName>
    </submittedName>
</protein>
<feature type="transmembrane region" description="Helical" evidence="1">
    <location>
        <begin position="21"/>
        <end position="40"/>
    </location>
</feature>
<sequence>MTVEKNESNVRMVSHLVLVPLYLPALTSLISFLLFGGLWWPVSDSVRARRIVPKLITEHAEISSYFTEHAADTYSVTYVNYLCLAISSSVLILMYFFRRMFAQRILHDNNADRDYPSVRLKENPIRRTFVLVVATSLVAILVFFVPLAFSPSAGISELRSLLGLYFLSSFLCSLLAVMILSTLIYSFHLALPLAE</sequence>
<keyword evidence="1" id="KW-1133">Transmembrane helix</keyword>
<keyword evidence="1" id="KW-0812">Transmembrane</keyword>
<dbReference type="EMBL" id="JAOCQF010000001">
    <property type="protein sequence ID" value="MCT8327938.1"/>
    <property type="molecule type" value="Genomic_DNA"/>
</dbReference>
<evidence type="ECO:0000313" key="3">
    <source>
        <dbReference type="Proteomes" id="UP001205601"/>
    </source>
</evidence>